<feature type="region of interest" description="Disordered" evidence="1">
    <location>
        <begin position="1"/>
        <end position="28"/>
    </location>
</feature>
<dbReference type="Proteomes" id="UP000306102">
    <property type="component" value="Unassembled WGS sequence"/>
</dbReference>
<evidence type="ECO:0000256" key="1">
    <source>
        <dbReference type="SAM" id="MobiDB-lite"/>
    </source>
</evidence>
<dbReference type="STRING" id="542762.A0A4S4EMA9"/>
<feature type="region of interest" description="Disordered" evidence="1">
    <location>
        <begin position="258"/>
        <end position="373"/>
    </location>
</feature>
<accession>A0A4S4EMA9</accession>
<organism evidence="2 3">
    <name type="scientific">Camellia sinensis var. sinensis</name>
    <name type="common">China tea</name>
    <dbReference type="NCBI Taxonomy" id="542762"/>
    <lineage>
        <taxon>Eukaryota</taxon>
        <taxon>Viridiplantae</taxon>
        <taxon>Streptophyta</taxon>
        <taxon>Embryophyta</taxon>
        <taxon>Tracheophyta</taxon>
        <taxon>Spermatophyta</taxon>
        <taxon>Magnoliopsida</taxon>
        <taxon>eudicotyledons</taxon>
        <taxon>Gunneridae</taxon>
        <taxon>Pentapetalae</taxon>
        <taxon>asterids</taxon>
        <taxon>Ericales</taxon>
        <taxon>Theaceae</taxon>
        <taxon>Camellia</taxon>
    </lineage>
</organism>
<feature type="region of interest" description="Disordered" evidence="1">
    <location>
        <begin position="58"/>
        <end position="84"/>
    </location>
</feature>
<sequence>MGRKKPTARDNDIAIATAPTQGGGAKLKRKALVIDDDEYSVGTELSEEQPVLDEKVVPIGGKKKSKKGISKKDLGEKNIEEEDDDALAVQFAGKKKSNSKINRNNNFFSASSFGLLGEEDEDESDDEKSGVTRDEEDGVGSDEDGVEEHIISDNDEEPVIAFSGKKKPSKSNQKSSANVFMESSLDGFVNGDETKDEEDDIAAITFSGKKKKSLKSLKKSSAYVFVDEENEDGTSVSRSAGDAANDICVFNALELGGESTDVVEPEQPIMSTSSKEAADPKSNKQVIEDLAETSKNKKKKKKSTRTAQEEDDLDKILAELGEGPCMSKPEPAPALAPPQEEKAQTRPDPFGLVGERVEKEAEEGDIVESAAAK</sequence>
<feature type="region of interest" description="Disordered" evidence="1">
    <location>
        <begin position="113"/>
        <end position="178"/>
    </location>
</feature>
<evidence type="ECO:0000313" key="3">
    <source>
        <dbReference type="Proteomes" id="UP000306102"/>
    </source>
</evidence>
<gene>
    <name evidence="2" type="ORF">TEA_027698</name>
</gene>
<reference evidence="2 3" key="1">
    <citation type="journal article" date="2018" name="Proc. Natl. Acad. Sci. U.S.A.">
        <title>Draft genome sequence of Camellia sinensis var. sinensis provides insights into the evolution of the tea genome and tea quality.</title>
        <authorList>
            <person name="Wei C."/>
            <person name="Yang H."/>
            <person name="Wang S."/>
            <person name="Zhao J."/>
            <person name="Liu C."/>
            <person name="Gao L."/>
            <person name="Xia E."/>
            <person name="Lu Y."/>
            <person name="Tai Y."/>
            <person name="She G."/>
            <person name="Sun J."/>
            <person name="Cao H."/>
            <person name="Tong W."/>
            <person name="Gao Q."/>
            <person name="Li Y."/>
            <person name="Deng W."/>
            <person name="Jiang X."/>
            <person name="Wang W."/>
            <person name="Chen Q."/>
            <person name="Zhang S."/>
            <person name="Li H."/>
            <person name="Wu J."/>
            <person name="Wang P."/>
            <person name="Li P."/>
            <person name="Shi C."/>
            <person name="Zheng F."/>
            <person name="Jian J."/>
            <person name="Huang B."/>
            <person name="Shan D."/>
            <person name="Shi M."/>
            <person name="Fang C."/>
            <person name="Yue Y."/>
            <person name="Li F."/>
            <person name="Li D."/>
            <person name="Wei S."/>
            <person name="Han B."/>
            <person name="Jiang C."/>
            <person name="Yin Y."/>
            <person name="Xia T."/>
            <person name="Zhang Z."/>
            <person name="Bennetzen J.L."/>
            <person name="Zhao S."/>
            <person name="Wan X."/>
        </authorList>
    </citation>
    <scope>NUCLEOTIDE SEQUENCE [LARGE SCALE GENOMIC DNA]</scope>
    <source>
        <strain evidence="3">cv. Shuchazao</strain>
        <tissue evidence="2">Leaf</tissue>
    </source>
</reference>
<dbReference type="AlphaFoldDB" id="A0A4S4EMA9"/>
<protein>
    <submittedName>
        <fullName evidence="2">Uncharacterized protein</fullName>
    </submittedName>
</protein>
<dbReference type="EMBL" id="SDRB02003541">
    <property type="protein sequence ID" value="THG17422.1"/>
    <property type="molecule type" value="Genomic_DNA"/>
</dbReference>
<feature type="compositionally biased region" description="Acidic residues" evidence="1">
    <location>
        <begin position="134"/>
        <end position="146"/>
    </location>
</feature>
<feature type="compositionally biased region" description="Acidic residues" evidence="1">
    <location>
        <begin position="117"/>
        <end position="126"/>
    </location>
</feature>
<proteinExistence type="predicted"/>
<comment type="caution">
    <text evidence="2">The sequence shown here is derived from an EMBL/GenBank/DDBJ whole genome shotgun (WGS) entry which is preliminary data.</text>
</comment>
<name>A0A4S4EMA9_CAMSN</name>
<evidence type="ECO:0000313" key="2">
    <source>
        <dbReference type="EMBL" id="THG17422.1"/>
    </source>
</evidence>
<keyword evidence="3" id="KW-1185">Reference proteome</keyword>